<evidence type="ECO:0000313" key="2">
    <source>
        <dbReference type="Proteomes" id="UP000007305"/>
    </source>
</evidence>
<organism evidence="1 2">
    <name type="scientific">Zea mays</name>
    <name type="common">Maize</name>
    <dbReference type="NCBI Taxonomy" id="4577"/>
    <lineage>
        <taxon>Eukaryota</taxon>
        <taxon>Viridiplantae</taxon>
        <taxon>Streptophyta</taxon>
        <taxon>Embryophyta</taxon>
        <taxon>Tracheophyta</taxon>
        <taxon>Spermatophyta</taxon>
        <taxon>Magnoliopsida</taxon>
        <taxon>Liliopsida</taxon>
        <taxon>Poales</taxon>
        <taxon>Poaceae</taxon>
        <taxon>PACMAD clade</taxon>
        <taxon>Panicoideae</taxon>
        <taxon>Andropogonodae</taxon>
        <taxon>Andropogoneae</taxon>
        <taxon>Tripsacinae</taxon>
        <taxon>Zea</taxon>
    </lineage>
</organism>
<reference evidence="1" key="3">
    <citation type="submission" date="2021-05" db="UniProtKB">
        <authorList>
            <consortium name="EnsemblPlants"/>
        </authorList>
    </citation>
    <scope>IDENTIFICATION</scope>
    <source>
        <strain evidence="1">cv. B73</strain>
    </source>
</reference>
<proteinExistence type="predicted"/>
<sequence>MLARVLLCVADEVLLADGHHHRRERHGLQGRRLRTHGARERVLLGGANRQRHGLALVQHVQREEHRLSHLQLRPAPCCAHESRLDQNAAGDAQGRPDASAVLAHTRGGEVADVRARAVADEEHPGDVGGLTEELTCLVTKSSVLRQRDAAEPADRGDGRVDVRWQASLGRERELDRDDHGRDGARETRVELVVHEPGRVGEAEAAAVEVHDDGQAPALAVVVDLGEVDPEIGLPWEVVQRVPVAGHVVRRHGLHHREDLGWAGPRAVDAAVVQNAQPAGHLVHHLAATRRLNLRLQLGDSGIGHHCCHRPAIGATTRARAALYEGGGDGCGMAGGAELPALYRQAGKRQRRGQSFQAD</sequence>
<accession>A0A804Q2F6</accession>
<dbReference type="EnsemblPlants" id="Zm00001eb287930_T001">
    <property type="protein sequence ID" value="Zm00001eb287930_P001"/>
    <property type="gene ID" value="Zm00001eb287930"/>
</dbReference>
<dbReference type="AlphaFoldDB" id="A0A804Q2F6"/>
<name>A0A804Q2F6_MAIZE</name>
<dbReference type="InParanoid" id="A0A804Q2F6"/>
<reference evidence="2" key="1">
    <citation type="journal article" date="2009" name="Science">
        <title>The B73 maize genome: complexity, diversity, and dynamics.</title>
        <authorList>
            <person name="Schnable P.S."/>
            <person name="Ware D."/>
            <person name="Fulton R.S."/>
            <person name="Stein J.C."/>
            <person name="Wei F."/>
            <person name="Pasternak S."/>
            <person name="Liang C."/>
            <person name="Zhang J."/>
            <person name="Fulton L."/>
            <person name="Graves T.A."/>
            <person name="Minx P."/>
            <person name="Reily A.D."/>
            <person name="Courtney L."/>
            <person name="Kruchowski S.S."/>
            <person name="Tomlinson C."/>
            <person name="Strong C."/>
            <person name="Delehaunty K."/>
            <person name="Fronick C."/>
            <person name="Courtney B."/>
            <person name="Rock S.M."/>
            <person name="Belter E."/>
            <person name="Du F."/>
            <person name="Kim K."/>
            <person name="Abbott R.M."/>
            <person name="Cotton M."/>
            <person name="Levy A."/>
            <person name="Marchetto P."/>
            <person name="Ochoa K."/>
            <person name="Jackson S.M."/>
            <person name="Gillam B."/>
            <person name="Chen W."/>
            <person name="Yan L."/>
            <person name="Higginbotham J."/>
            <person name="Cardenas M."/>
            <person name="Waligorski J."/>
            <person name="Applebaum E."/>
            <person name="Phelps L."/>
            <person name="Falcone J."/>
            <person name="Kanchi K."/>
            <person name="Thane T."/>
            <person name="Scimone A."/>
            <person name="Thane N."/>
            <person name="Henke J."/>
            <person name="Wang T."/>
            <person name="Ruppert J."/>
            <person name="Shah N."/>
            <person name="Rotter K."/>
            <person name="Hodges J."/>
            <person name="Ingenthron E."/>
            <person name="Cordes M."/>
            <person name="Kohlberg S."/>
            <person name="Sgro J."/>
            <person name="Delgado B."/>
            <person name="Mead K."/>
            <person name="Chinwalla A."/>
            <person name="Leonard S."/>
            <person name="Crouse K."/>
            <person name="Collura K."/>
            <person name="Kudrna D."/>
            <person name="Currie J."/>
            <person name="He R."/>
            <person name="Angelova A."/>
            <person name="Rajasekar S."/>
            <person name="Mueller T."/>
            <person name="Lomeli R."/>
            <person name="Scara G."/>
            <person name="Ko A."/>
            <person name="Delaney K."/>
            <person name="Wissotski M."/>
            <person name="Lopez G."/>
            <person name="Campos D."/>
            <person name="Braidotti M."/>
            <person name="Ashley E."/>
            <person name="Golser W."/>
            <person name="Kim H."/>
            <person name="Lee S."/>
            <person name="Lin J."/>
            <person name="Dujmic Z."/>
            <person name="Kim W."/>
            <person name="Talag J."/>
            <person name="Zuccolo A."/>
            <person name="Fan C."/>
            <person name="Sebastian A."/>
            <person name="Kramer M."/>
            <person name="Spiegel L."/>
            <person name="Nascimento L."/>
            <person name="Zutavern T."/>
            <person name="Miller B."/>
            <person name="Ambroise C."/>
            <person name="Muller S."/>
            <person name="Spooner W."/>
            <person name="Narechania A."/>
            <person name="Ren L."/>
            <person name="Wei S."/>
            <person name="Kumari S."/>
            <person name="Faga B."/>
            <person name="Levy M.J."/>
            <person name="McMahan L."/>
            <person name="Van Buren P."/>
            <person name="Vaughn M.W."/>
            <person name="Ying K."/>
            <person name="Yeh C.-T."/>
            <person name="Emrich S.J."/>
            <person name="Jia Y."/>
            <person name="Kalyanaraman A."/>
            <person name="Hsia A.-P."/>
            <person name="Barbazuk W.B."/>
            <person name="Baucom R.S."/>
            <person name="Brutnell T.P."/>
            <person name="Carpita N.C."/>
            <person name="Chaparro C."/>
            <person name="Chia J.-M."/>
            <person name="Deragon J.-M."/>
            <person name="Estill J.C."/>
            <person name="Fu Y."/>
            <person name="Jeddeloh J.A."/>
            <person name="Han Y."/>
            <person name="Lee H."/>
            <person name="Li P."/>
            <person name="Lisch D.R."/>
            <person name="Liu S."/>
            <person name="Liu Z."/>
            <person name="Nagel D.H."/>
            <person name="McCann M.C."/>
            <person name="SanMiguel P."/>
            <person name="Myers A.M."/>
            <person name="Nettleton D."/>
            <person name="Nguyen J."/>
            <person name="Penning B.W."/>
            <person name="Ponnala L."/>
            <person name="Schneider K.L."/>
            <person name="Schwartz D.C."/>
            <person name="Sharma A."/>
            <person name="Soderlund C."/>
            <person name="Springer N.M."/>
            <person name="Sun Q."/>
            <person name="Wang H."/>
            <person name="Waterman M."/>
            <person name="Westerman R."/>
            <person name="Wolfgruber T.K."/>
            <person name="Yang L."/>
            <person name="Yu Y."/>
            <person name="Zhang L."/>
            <person name="Zhou S."/>
            <person name="Zhu Q."/>
            <person name="Bennetzen J.L."/>
            <person name="Dawe R.K."/>
            <person name="Jiang J."/>
            <person name="Jiang N."/>
            <person name="Presting G.G."/>
            <person name="Wessler S.R."/>
            <person name="Aluru S."/>
            <person name="Martienssen R.A."/>
            <person name="Clifton S.W."/>
            <person name="McCombie W.R."/>
            <person name="Wing R.A."/>
            <person name="Wilson R.K."/>
        </authorList>
    </citation>
    <scope>NUCLEOTIDE SEQUENCE [LARGE SCALE GENOMIC DNA]</scope>
    <source>
        <strain evidence="2">cv. B73</strain>
    </source>
</reference>
<protein>
    <submittedName>
        <fullName evidence="1">Uncharacterized protein</fullName>
    </submittedName>
</protein>
<dbReference type="Proteomes" id="UP000007305">
    <property type="component" value="Chromosome 6"/>
</dbReference>
<keyword evidence="2" id="KW-1185">Reference proteome</keyword>
<dbReference type="Gramene" id="Zm00001eb287930_T001">
    <property type="protein sequence ID" value="Zm00001eb287930_P001"/>
    <property type="gene ID" value="Zm00001eb287930"/>
</dbReference>
<evidence type="ECO:0000313" key="1">
    <source>
        <dbReference type="EnsemblPlants" id="Zm00001eb287930_P001"/>
    </source>
</evidence>
<reference evidence="1" key="2">
    <citation type="submission" date="2019-07" db="EMBL/GenBank/DDBJ databases">
        <authorList>
            <person name="Seetharam A."/>
            <person name="Woodhouse M."/>
            <person name="Cannon E."/>
        </authorList>
    </citation>
    <scope>NUCLEOTIDE SEQUENCE [LARGE SCALE GENOMIC DNA]</scope>
    <source>
        <strain evidence="1">cv. B73</strain>
    </source>
</reference>